<dbReference type="EMBL" id="PPTO01000010">
    <property type="protein sequence ID" value="RDB57991.1"/>
    <property type="molecule type" value="Genomic_DNA"/>
</dbReference>
<sequence length="227" mass="24804">MADFRLRVTYAETGRLVMLSHLEIARALERAVRRAGLPYAVSQGFSPHMKQAFGSALPVGVGGLEEIFDVSLTDYVPPEEALTRLRASSAPDLMPHAARYITKDETAASAAYPRSTYEALLEASRSSDCEMDVLAVAHELSLPSEITVVRKKKERVLVPSEFVVGELEVEPAEPGEEGQSRALVRFTLESKASGSLRPDVLLEHMLADSGLRAASILRTKQSEIPKE</sequence>
<comment type="caution">
    <text evidence="2">The sequence shown here is derived from an EMBL/GenBank/DDBJ whole genome shotgun (WGS) entry which is preliminary data.</text>
</comment>
<dbReference type="Proteomes" id="UP000253975">
    <property type="component" value="Unassembled WGS sequence"/>
</dbReference>
<reference evidence="2 3" key="1">
    <citation type="journal article" date="2018" name="Elife">
        <title>Discovery and characterization of a prevalent human gut bacterial enzyme sufficient for the inactivation of a family of plant toxins.</title>
        <authorList>
            <person name="Koppel N."/>
            <person name="Bisanz J.E."/>
            <person name="Pandelia M.E."/>
            <person name="Turnbaugh P.J."/>
            <person name="Balskus E.P."/>
        </authorList>
    </citation>
    <scope>NUCLEOTIDE SEQUENCE [LARGE SCALE GENOMIC DNA]</scope>
    <source>
        <strain evidence="2 3">OB21 GAM31</strain>
    </source>
</reference>
<dbReference type="InterPro" id="IPR018768">
    <property type="entry name" value="DUF2344"/>
</dbReference>
<feature type="domain" description="DUF2344" evidence="1">
    <location>
        <begin position="5"/>
        <end position="157"/>
    </location>
</feature>
<proteinExistence type="predicted"/>
<accession>A0A369LEC0</accession>
<evidence type="ECO:0000259" key="1">
    <source>
        <dbReference type="Pfam" id="PF10105"/>
    </source>
</evidence>
<gene>
    <name evidence="2" type="ORF">C1881_06935</name>
</gene>
<dbReference type="AlphaFoldDB" id="A0A369LEC0"/>
<organism evidence="2 3">
    <name type="scientific">Slackia isoflavoniconvertens</name>
    <dbReference type="NCBI Taxonomy" id="572010"/>
    <lineage>
        <taxon>Bacteria</taxon>
        <taxon>Bacillati</taxon>
        <taxon>Actinomycetota</taxon>
        <taxon>Coriobacteriia</taxon>
        <taxon>Eggerthellales</taxon>
        <taxon>Eggerthellaceae</taxon>
        <taxon>Slackia</taxon>
    </lineage>
</organism>
<evidence type="ECO:0000313" key="3">
    <source>
        <dbReference type="Proteomes" id="UP000253975"/>
    </source>
</evidence>
<dbReference type="Pfam" id="PF10105">
    <property type="entry name" value="DUF2344"/>
    <property type="match status" value="1"/>
</dbReference>
<protein>
    <submittedName>
        <fullName evidence="2">Radical SAM protein</fullName>
    </submittedName>
</protein>
<name>A0A369LEC0_9ACTN</name>
<dbReference type="RefSeq" id="WP_114615794.1">
    <property type="nucleotide sequence ID" value="NZ_PPTO01000010.1"/>
</dbReference>
<evidence type="ECO:0000313" key="2">
    <source>
        <dbReference type="EMBL" id="RDB57991.1"/>
    </source>
</evidence>
<dbReference type="NCBIfam" id="TIGR03936">
    <property type="entry name" value="sam_1_link_chp"/>
    <property type="match status" value="1"/>
</dbReference>